<dbReference type="PROSITE" id="PS51898">
    <property type="entry name" value="TYR_RECOMBINASE"/>
    <property type="match status" value="1"/>
</dbReference>
<dbReference type="CDD" id="cd01189">
    <property type="entry name" value="INT_ICEBs1_C_like"/>
    <property type="match status" value="1"/>
</dbReference>
<evidence type="ECO:0000313" key="4">
    <source>
        <dbReference type="Proteomes" id="UP001600894"/>
    </source>
</evidence>
<gene>
    <name evidence="3" type="ORF">F130042H8_24490</name>
</gene>
<keyword evidence="4" id="KW-1185">Reference proteome</keyword>
<evidence type="ECO:0000259" key="2">
    <source>
        <dbReference type="PROSITE" id="PS51898"/>
    </source>
</evidence>
<dbReference type="Gene3D" id="1.10.443.10">
    <property type="entry name" value="Intergrase catalytic core"/>
    <property type="match status" value="1"/>
</dbReference>
<accession>A0ABQ0AZE7</accession>
<dbReference type="InterPro" id="IPR011010">
    <property type="entry name" value="DNA_brk_join_enz"/>
</dbReference>
<evidence type="ECO:0000313" key="3">
    <source>
        <dbReference type="EMBL" id="GAA6269389.1"/>
    </source>
</evidence>
<proteinExistence type="predicted"/>
<dbReference type="Proteomes" id="UP001600894">
    <property type="component" value="Unassembled WGS sequence"/>
</dbReference>
<comment type="caution">
    <text evidence="3">The sequence shown here is derived from an EMBL/GenBank/DDBJ whole genome shotgun (WGS) entry which is preliminary data.</text>
</comment>
<evidence type="ECO:0000256" key="1">
    <source>
        <dbReference type="ARBA" id="ARBA00023172"/>
    </source>
</evidence>
<name>A0ABQ0AZE7_9FIRM</name>
<organism evidence="3 4">
    <name type="scientific">Enterocloster alcoholdehydrogenati</name>
    <dbReference type="NCBI Taxonomy" id="2547410"/>
    <lineage>
        <taxon>Bacteria</taxon>
        <taxon>Bacillati</taxon>
        <taxon>Bacillota</taxon>
        <taxon>Clostridia</taxon>
        <taxon>Lachnospirales</taxon>
        <taxon>Lachnospiraceae</taxon>
        <taxon>Enterocloster</taxon>
    </lineage>
</organism>
<keyword evidence="1" id="KW-0233">DNA recombination</keyword>
<protein>
    <recommendedName>
        <fullName evidence="2">Tyr recombinase domain-containing protein</fullName>
    </recommendedName>
</protein>
<dbReference type="InterPro" id="IPR013762">
    <property type="entry name" value="Integrase-like_cat_sf"/>
</dbReference>
<dbReference type="InterPro" id="IPR002104">
    <property type="entry name" value="Integrase_catalytic"/>
</dbReference>
<feature type="domain" description="Tyr recombinase" evidence="2">
    <location>
        <begin position="1"/>
        <end position="201"/>
    </location>
</feature>
<dbReference type="EMBL" id="BAABXL010000001">
    <property type="protein sequence ID" value="GAA6269389.1"/>
    <property type="molecule type" value="Genomic_DNA"/>
</dbReference>
<dbReference type="Pfam" id="PF00589">
    <property type="entry name" value="Phage_integrase"/>
    <property type="match status" value="1"/>
</dbReference>
<dbReference type="SUPFAM" id="SSF56349">
    <property type="entry name" value="DNA breaking-rejoining enzymes"/>
    <property type="match status" value="1"/>
</dbReference>
<sequence length="233" mass="27477">MMEKSKDTPIHMQVLFGVLMGLRRSEINGVKYSDIDYINRTLNVNRQLGRIHNAKKEDFAPKTFTKQEVGLKTKFSYREIPIPDYVFEEILKERQVYEANRNRRKREFQDLDYICRSDYGRPRSKGFHCKYYKQPLAESGLPDIRWYDLRSTYCTLLLKEEFNPKAVSKLMGYAKELITMDVYADNREIIADGVPEIEAYMEMVLPNMEENERFKNGLLEIVVDATEFLPDIA</sequence>
<reference evidence="3 4" key="1">
    <citation type="submission" date="2024-04" db="EMBL/GenBank/DDBJ databases">
        <title>Defined microbial consortia suppress multidrug-resistant proinflammatory Enterobacteriaceae via ecological control.</title>
        <authorList>
            <person name="Furuichi M."/>
            <person name="Kawaguchi T."/>
            <person name="Pust M."/>
            <person name="Yasuma K."/>
            <person name="Plichta D."/>
            <person name="Hasegawa N."/>
            <person name="Ohya T."/>
            <person name="Bhattarai S."/>
            <person name="Sasajima S."/>
            <person name="Aoto Y."/>
            <person name="Tuganbaev T."/>
            <person name="Yaginuma M."/>
            <person name="Ueda M."/>
            <person name="Okahashi N."/>
            <person name="Amafuji K."/>
            <person name="Kiridooshi Y."/>
            <person name="Sugita K."/>
            <person name="Strazar M."/>
            <person name="Skelly A."/>
            <person name="Suda W."/>
            <person name="Hattori M."/>
            <person name="Nakamoto N."/>
            <person name="Caballero S."/>
            <person name="Norman J."/>
            <person name="Olle B."/>
            <person name="Tanoue T."/>
            <person name="Arita M."/>
            <person name="Bucci V."/>
            <person name="Atarashi K."/>
            <person name="Xavier R."/>
            <person name="Honda K."/>
        </authorList>
    </citation>
    <scope>NUCLEOTIDE SEQUENCE [LARGE SCALE GENOMIC DNA]</scope>
    <source>
        <strain evidence="4">f13</strain>
    </source>
</reference>